<dbReference type="EMBL" id="PXYL01000027">
    <property type="protein sequence ID" value="PSJ54247.1"/>
    <property type="molecule type" value="Genomic_DNA"/>
</dbReference>
<feature type="transmembrane region" description="Helical" evidence="7">
    <location>
        <begin position="53"/>
        <end position="77"/>
    </location>
</feature>
<dbReference type="PANTHER" id="PTHR11403">
    <property type="entry name" value="CYTOCHROME C OXIDASE SUBUNIT III"/>
    <property type="match status" value="1"/>
</dbReference>
<feature type="transmembrane region" description="Helical" evidence="7">
    <location>
        <begin position="117"/>
        <end position="138"/>
    </location>
</feature>
<dbReference type="SUPFAM" id="SSF81452">
    <property type="entry name" value="Cytochrome c oxidase subunit III-like"/>
    <property type="match status" value="1"/>
</dbReference>
<comment type="subcellular location">
    <subcellularLocation>
        <location evidence="6">Cell membrane</location>
        <topology evidence="6">Multi-pass membrane protein</topology>
    </subcellularLocation>
    <subcellularLocation>
        <location evidence="1">Membrane</location>
        <topology evidence="1">Multi-pass membrane protein</topology>
    </subcellularLocation>
</comment>
<organism evidence="9 10">
    <name type="scientific">Pseudaminobacter soli</name>
    <name type="common">ex Li et al. 2025</name>
    <dbReference type="NCBI Taxonomy" id="1295366"/>
    <lineage>
        <taxon>Bacteria</taxon>
        <taxon>Pseudomonadati</taxon>
        <taxon>Pseudomonadota</taxon>
        <taxon>Alphaproteobacteria</taxon>
        <taxon>Hyphomicrobiales</taxon>
        <taxon>Phyllobacteriaceae</taxon>
        <taxon>Pseudaminobacter</taxon>
    </lineage>
</organism>
<evidence type="ECO:0000313" key="9">
    <source>
        <dbReference type="EMBL" id="PSJ54247.1"/>
    </source>
</evidence>
<dbReference type="GO" id="GO:0019646">
    <property type="term" value="P:aerobic electron transport chain"/>
    <property type="evidence" value="ECO:0007669"/>
    <property type="project" value="InterPro"/>
</dbReference>
<dbReference type="Pfam" id="PF00510">
    <property type="entry name" value="COX3"/>
    <property type="match status" value="1"/>
</dbReference>
<evidence type="ECO:0000256" key="2">
    <source>
        <dbReference type="ARBA" id="ARBA00010581"/>
    </source>
</evidence>
<dbReference type="GO" id="GO:0005886">
    <property type="term" value="C:plasma membrane"/>
    <property type="evidence" value="ECO:0007669"/>
    <property type="project" value="UniProtKB-SubCell"/>
</dbReference>
<feature type="transmembrane region" description="Helical" evidence="7">
    <location>
        <begin position="202"/>
        <end position="226"/>
    </location>
</feature>
<dbReference type="InterPro" id="IPR024791">
    <property type="entry name" value="Cyt_c/ubiquinol_Oxase_su3"/>
</dbReference>
<dbReference type="PROSITE" id="PS50253">
    <property type="entry name" value="COX3"/>
    <property type="match status" value="1"/>
</dbReference>
<protein>
    <submittedName>
        <fullName evidence="9">Cytochrome-c oxidase</fullName>
    </submittedName>
</protein>
<reference evidence="9 10" key="1">
    <citation type="submission" date="2018-03" db="EMBL/GenBank/DDBJ databases">
        <title>The draft genome of Mesorhizobium soli JCM 19897.</title>
        <authorList>
            <person name="Li L."/>
            <person name="Liu L."/>
            <person name="Liang L."/>
            <person name="Wang T."/>
            <person name="Zhang X."/>
        </authorList>
    </citation>
    <scope>NUCLEOTIDE SEQUENCE [LARGE SCALE GENOMIC DNA]</scope>
    <source>
        <strain evidence="9 10">JCM 19897</strain>
    </source>
</reference>
<dbReference type="InterPro" id="IPR000298">
    <property type="entry name" value="Cyt_c_oxidase-like_su3"/>
</dbReference>
<evidence type="ECO:0000256" key="4">
    <source>
        <dbReference type="ARBA" id="ARBA00022989"/>
    </source>
</evidence>
<dbReference type="GO" id="GO:0004129">
    <property type="term" value="F:cytochrome-c oxidase activity"/>
    <property type="evidence" value="ECO:0007669"/>
    <property type="project" value="InterPro"/>
</dbReference>
<evidence type="ECO:0000256" key="3">
    <source>
        <dbReference type="ARBA" id="ARBA00022692"/>
    </source>
</evidence>
<evidence type="ECO:0000259" key="8">
    <source>
        <dbReference type="PROSITE" id="PS50253"/>
    </source>
</evidence>
<dbReference type="PANTHER" id="PTHR11403:SF10">
    <property type="entry name" value="CYTOCHROME C OXIDASE"/>
    <property type="match status" value="1"/>
</dbReference>
<dbReference type="InterPro" id="IPR013833">
    <property type="entry name" value="Cyt_c_oxidase_su3_a-hlx"/>
</dbReference>
<dbReference type="AlphaFoldDB" id="A0A2P7RVJ6"/>
<dbReference type="OrthoDB" id="9808200at2"/>
<feature type="transmembrane region" description="Helical" evidence="7">
    <location>
        <begin position="158"/>
        <end position="182"/>
    </location>
</feature>
<comment type="similarity">
    <text evidence="2 6">Belongs to the cytochrome c oxidase subunit 3 family.</text>
</comment>
<keyword evidence="10" id="KW-1185">Reference proteome</keyword>
<keyword evidence="4 7" id="KW-1133">Transmembrane helix</keyword>
<keyword evidence="3 6" id="KW-0812">Transmembrane</keyword>
<name>A0A2P7RVJ6_9HYPH</name>
<dbReference type="InterPro" id="IPR035973">
    <property type="entry name" value="Cyt_c_oxidase_su3-like_sf"/>
</dbReference>
<evidence type="ECO:0000256" key="1">
    <source>
        <dbReference type="ARBA" id="ARBA00004141"/>
    </source>
</evidence>
<proteinExistence type="inferred from homology"/>
<evidence type="ECO:0000313" key="10">
    <source>
        <dbReference type="Proteomes" id="UP000240653"/>
    </source>
</evidence>
<evidence type="ECO:0000256" key="6">
    <source>
        <dbReference type="RuleBase" id="RU003376"/>
    </source>
</evidence>
<keyword evidence="5 7" id="KW-0472">Membrane</keyword>
<dbReference type="Proteomes" id="UP000240653">
    <property type="component" value="Unassembled WGS sequence"/>
</dbReference>
<dbReference type="CDD" id="cd02865">
    <property type="entry name" value="Heme_Cu_Oxidase_III_2"/>
    <property type="match status" value="1"/>
</dbReference>
<gene>
    <name evidence="9" type="ORF">C7I85_27555</name>
</gene>
<evidence type="ECO:0000256" key="5">
    <source>
        <dbReference type="ARBA" id="ARBA00023136"/>
    </source>
</evidence>
<sequence length="234" mass="25619">MTAILIFLAAILAIVGWWLSRQRLMSKPWLEAGPVTAFPETEAPDTHPAKIGLGVFIAVVSALFALLISAYLMRMAYVDWQAPPMPRLLWLNTGTLLLASLAMHCAVVAAHKGQLDNLRLALLTAGLTSIAFLAGQLLAWQDLASQGYFVTENPAVTFFYLLTAMHGLHVIGGLVVLGRTNIRAWQSDRTAGLVLSAELCAVYWHALLIIWLILFAVLMGWAGNFIDICHRLLS</sequence>
<dbReference type="RefSeq" id="WP_106727199.1">
    <property type="nucleotide sequence ID" value="NZ_PXYL01000027.1"/>
</dbReference>
<dbReference type="Gene3D" id="1.20.120.80">
    <property type="entry name" value="Cytochrome c oxidase, subunit III, four-helix bundle"/>
    <property type="match status" value="1"/>
</dbReference>
<accession>A0A2P7RVJ6</accession>
<comment type="caution">
    <text evidence="9">The sequence shown here is derived from an EMBL/GenBank/DDBJ whole genome shotgun (WGS) entry which is preliminary data.</text>
</comment>
<feature type="domain" description="Heme-copper oxidase subunit III family profile" evidence="8">
    <location>
        <begin position="1"/>
        <end position="223"/>
    </location>
</feature>
<evidence type="ECO:0000256" key="7">
    <source>
        <dbReference type="SAM" id="Phobius"/>
    </source>
</evidence>
<feature type="transmembrane region" description="Helical" evidence="7">
    <location>
        <begin position="89"/>
        <end position="111"/>
    </location>
</feature>